<dbReference type="Proteomes" id="UP000005953">
    <property type="component" value="Unassembled WGS sequence"/>
</dbReference>
<protein>
    <recommendedName>
        <fullName evidence="3">Glycosyltransferase</fullName>
    </recommendedName>
</protein>
<dbReference type="EMBL" id="AAOE01000001">
    <property type="protein sequence ID" value="EAR11144.1"/>
    <property type="molecule type" value="Genomic_DNA"/>
</dbReference>
<dbReference type="OrthoDB" id="5472311at2"/>
<evidence type="ECO:0008006" key="3">
    <source>
        <dbReference type="Google" id="ProtNLM"/>
    </source>
</evidence>
<name>A4B943_9GAMM</name>
<organism evidence="1 2">
    <name type="scientific">Reinekea blandensis MED297</name>
    <dbReference type="NCBI Taxonomy" id="314283"/>
    <lineage>
        <taxon>Bacteria</taxon>
        <taxon>Pseudomonadati</taxon>
        <taxon>Pseudomonadota</taxon>
        <taxon>Gammaproteobacteria</taxon>
        <taxon>Oceanospirillales</taxon>
        <taxon>Saccharospirillaceae</taxon>
        <taxon>Reinekea</taxon>
    </lineage>
</organism>
<dbReference type="SUPFAM" id="SSF53756">
    <property type="entry name" value="UDP-Glycosyltransferase/glycogen phosphorylase"/>
    <property type="match status" value="1"/>
</dbReference>
<comment type="caution">
    <text evidence="1">The sequence shown here is derived from an EMBL/GenBank/DDBJ whole genome shotgun (WGS) entry which is preliminary data.</text>
</comment>
<accession>A4B943</accession>
<dbReference type="AlphaFoldDB" id="A4B943"/>
<dbReference type="HOGENOM" id="CLU_060090_0_0_6"/>
<evidence type="ECO:0000313" key="2">
    <source>
        <dbReference type="Proteomes" id="UP000005953"/>
    </source>
</evidence>
<dbReference type="RefSeq" id="WP_008044595.1">
    <property type="nucleotide sequence ID" value="NZ_CH724151.1"/>
</dbReference>
<keyword evidence="2" id="KW-1185">Reference proteome</keyword>
<proteinExistence type="predicted"/>
<reference evidence="1 2" key="1">
    <citation type="submission" date="2006-02" db="EMBL/GenBank/DDBJ databases">
        <authorList>
            <person name="Pinhassi J."/>
            <person name="Pedros-Alio C."/>
            <person name="Ferriera S."/>
            <person name="Johnson J."/>
            <person name="Kravitz S."/>
            <person name="Halpern A."/>
            <person name="Remington K."/>
            <person name="Beeson K."/>
            <person name="Tran B."/>
            <person name="Rogers Y.-H."/>
            <person name="Friedman R."/>
            <person name="Venter J.C."/>
        </authorList>
    </citation>
    <scope>NUCLEOTIDE SEQUENCE [LARGE SCALE GENOMIC DNA]</scope>
    <source>
        <strain evidence="1 2">MED297</strain>
    </source>
</reference>
<evidence type="ECO:0000313" key="1">
    <source>
        <dbReference type="EMBL" id="EAR11144.1"/>
    </source>
</evidence>
<sequence length="351" mass="40844">MTDATQPILNFYLPYHLDGIADLPRSIEEYWDWVCKNSSNGEGKYSWTLQTYLYLKESGVPCRIATQLPGTGIVISHRDFLPSTLIPNPNLFLVCIKPDRKPHTWANYYILQSSYDPITRKLRNNQYQVTPSWPQPSLKPRTVSESRVKHIAFFGRTNNLATELNTDEWVSKLKKLGFNWMVIPMTEWDDYSDIDVTVSIRGWNEILHSNARDTVFDWNVKPPAKLTNSWLAKVPAIVGDEKVFLDTGEEGQDFLVARDSEDLIKKLLTLRSDPGLYNRLQVNGLAKAYNYSPEKLIDDWRTLFEKTLLPEYRSWMERPYITRSMVNWWKCLSFFIKPKNILDPIKGLLRG</sequence>
<gene>
    <name evidence="1" type="ORF">MED297_19692</name>
</gene>
<dbReference type="STRING" id="314283.MED297_19692"/>